<dbReference type="SMART" id="SM00387">
    <property type="entry name" value="HATPase_c"/>
    <property type="match status" value="1"/>
</dbReference>
<feature type="domain" description="Histidine kinase" evidence="16">
    <location>
        <begin position="244"/>
        <end position="440"/>
    </location>
</feature>
<dbReference type="InterPro" id="IPR036890">
    <property type="entry name" value="HATPase_C_sf"/>
</dbReference>
<dbReference type="PANTHER" id="PTHR44936:SF5">
    <property type="entry name" value="SENSOR HISTIDINE KINASE ENVZ"/>
    <property type="match status" value="1"/>
</dbReference>
<keyword evidence="11" id="KW-0067">ATP-binding</keyword>
<evidence type="ECO:0000256" key="5">
    <source>
        <dbReference type="ARBA" id="ARBA00022519"/>
    </source>
</evidence>
<feature type="transmembrane region" description="Helical" evidence="15">
    <location>
        <begin position="162"/>
        <end position="183"/>
    </location>
</feature>
<dbReference type="InterPro" id="IPR050980">
    <property type="entry name" value="2C_sensor_his_kinase"/>
</dbReference>
<dbReference type="PROSITE" id="PS50885">
    <property type="entry name" value="HAMP"/>
    <property type="match status" value="1"/>
</dbReference>
<dbReference type="GO" id="GO:0000155">
    <property type="term" value="F:phosphorelay sensor kinase activity"/>
    <property type="evidence" value="ECO:0007669"/>
    <property type="project" value="InterPro"/>
</dbReference>
<evidence type="ECO:0000256" key="3">
    <source>
        <dbReference type="ARBA" id="ARBA00012438"/>
    </source>
</evidence>
<keyword evidence="9" id="KW-0547">Nucleotide-binding</keyword>
<evidence type="ECO:0000313" key="19">
    <source>
        <dbReference type="Proteomes" id="UP000277424"/>
    </source>
</evidence>
<dbReference type="Pfam" id="PF00672">
    <property type="entry name" value="HAMP"/>
    <property type="match status" value="1"/>
</dbReference>
<dbReference type="SUPFAM" id="SSF55874">
    <property type="entry name" value="ATPase domain of HSP90 chaperone/DNA topoisomerase II/histidine kinase"/>
    <property type="match status" value="1"/>
</dbReference>
<evidence type="ECO:0000256" key="13">
    <source>
        <dbReference type="ARBA" id="ARBA00023012"/>
    </source>
</evidence>
<dbReference type="InterPro" id="IPR005467">
    <property type="entry name" value="His_kinase_dom"/>
</dbReference>
<dbReference type="InterPro" id="IPR003661">
    <property type="entry name" value="HisK_dim/P_dom"/>
</dbReference>
<name>A0A420WBT7_9PROT</name>
<evidence type="ECO:0000256" key="4">
    <source>
        <dbReference type="ARBA" id="ARBA00022475"/>
    </source>
</evidence>
<keyword evidence="13" id="KW-0902">Two-component regulatory system</keyword>
<protein>
    <recommendedName>
        <fullName evidence="3">histidine kinase</fullName>
        <ecNumber evidence="3">2.7.13.3</ecNumber>
    </recommendedName>
</protein>
<evidence type="ECO:0000256" key="15">
    <source>
        <dbReference type="SAM" id="Phobius"/>
    </source>
</evidence>
<evidence type="ECO:0000256" key="12">
    <source>
        <dbReference type="ARBA" id="ARBA00022989"/>
    </source>
</evidence>
<dbReference type="SMART" id="SM00304">
    <property type="entry name" value="HAMP"/>
    <property type="match status" value="1"/>
</dbReference>
<dbReference type="InterPro" id="IPR003660">
    <property type="entry name" value="HAMP_dom"/>
</dbReference>
<keyword evidence="4" id="KW-1003">Cell membrane</keyword>
<dbReference type="EC" id="2.7.13.3" evidence="3"/>
<dbReference type="PROSITE" id="PS50109">
    <property type="entry name" value="HIS_KIN"/>
    <property type="match status" value="1"/>
</dbReference>
<dbReference type="CDD" id="cd00082">
    <property type="entry name" value="HisKA"/>
    <property type="match status" value="1"/>
</dbReference>
<comment type="subcellular location">
    <subcellularLocation>
        <location evidence="2">Cell inner membrane</location>
        <topology evidence="2">Multi-pass membrane protein</topology>
    </subcellularLocation>
</comment>
<dbReference type="Pfam" id="PF02518">
    <property type="entry name" value="HATPase_c"/>
    <property type="match status" value="1"/>
</dbReference>
<dbReference type="AlphaFoldDB" id="A0A420WBT7"/>
<evidence type="ECO:0000256" key="10">
    <source>
        <dbReference type="ARBA" id="ARBA00022777"/>
    </source>
</evidence>
<evidence type="ECO:0000256" key="7">
    <source>
        <dbReference type="ARBA" id="ARBA00022679"/>
    </source>
</evidence>
<dbReference type="InterPro" id="IPR004358">
    <property type="entry name" value="Sig_transdc_His_kin-like_C"/>
</dbReference>
<evidence type="ECO:0000256" key="2">
    <source>
        <dbReference type="ARBA" id="ARBA00004429"/>
    </source>
</evidence>
<gene>
    <name evidence="18" type="ORF">BCL74_2954</name>
</gene>
<dbReference type="PRINTS" id="PR00344">
    <property type="entry name" value="BCTRLSENSOR"/>
</dbReference>
<keyword evidence="6" id="KW-0597">Phosphoprotein</keyword>
<proteinExistence type="predicted"/>
<dbReference type="InterPro" id="IPR003594">
    <property type="entry name" value="HATPase_dom"/>
</dbReference>
<dbReference type="Gene3D" id="1.10.287.130">
    <property type="match status" value="1"/>
</dbReference>
<keyword evidence="5" id="KW-0997">Cell inner membrane</keyword>
<reference evidence="18 19" key="1">
    <citation type="submission" date="2018-10" db="EMBL/GenBank/DDBJ databases">
        <title>Comparative analysis of microorganisms from saline springs in Andes Mountain Range, Colombia.</title>
        <authorList>
            <person name="Rubin E."/>
        </authorList>
    </citation>
    <scope>NUCLEOTIDE SEQUENCE [LARGE SCALE GENOMIC DNA]</scope>
    <source>
        <strain evidence="18 19">USBA 36</strain>
    </source>
</reference>
<keyword evidence="7" id="KW-0808">Transferase</keyword>
<dbReference type="PANTHER" id="PTHR44936">
    <property type="entry name" value="SENSOR PROTEIN CREC"/>
    <property type="match status" value="1"/>
</dbReference>
<evidence type="ECO:0000313" key="18">
    <source>
        <dbReference type="EMBL" id="RKQ68474.1"/>
    </source>
</evidence>
<comment type="caution">
    <text evidence="18">The sequence shown here is derived from an EMBL/GenBank/DDBJ whole genome shotgun (WGS) entry which is preliminary data.</text>
</comment>
<dbReference type="SUPFAM" id="SSF47384">
    <property type="entry name" value="Homodimeric domain of signal transducing histidine kinase"/>
    <property type="match status" value="1"/>
</dbReference>
<keyword evidence="14 15" id="KW-0472">Membrane</keyword>
<dbReference type="SMART" id="SM00388">
    <property type="entry name" value="HisKA"/>
    <property type="match status" value="1"/>
</dbReference>
<evidence type="ECO:0000256" key="6">
    <source>
        <dbReference type="ARBA" id="ARBA00022553"/>
    </source>
</evidence>
<evidence type="ECO:0000256" key="8">
    <source>
        <dbReference type="ARBA" id="ARBA00022692"/>
    </source>
</evidence>
<dbReference type="OrthoDB" id="9804645at2"/>
<evidence type="ECO:0000259" key="17">
    <source>
        <dbReference type="PROSITE" id="PS50885"/>
    </source>
</evidence>
<dbReference type="Pfam" id="PF00512">
    <property type="entry name" value="HisKA"/>
    <property type="match status" value="1"/>
</dbReference>
<feature type="transmembrane region" description="Helical" evidence="15">
    <location>
        <begin position="21"/>
        <end position="40"/>
    </location>
</feature>
<evidence type="ECO:0000256" key="14">
    <source>
        <dbReference type="ARBA" id="ARBA00023136"/>
    </source>
</evidence>
<comment type="catalytic activity">
    <reaction evidence="1">
        <text>ATP + protein L-histidine = ADP + protein N-phospho-L-histidine.</text>
        <dbReference type="EC" id="2.7.13.3"/>
    </reaction>
</comment>
<feature type="domain" description="HAMP" evidence="17">
    <location>
        <begin position="184"/>
        <end position="236"/>
    </location>
</feature>
<evidence type="ECO:0000256" key="1">
    <source>
        <dbReference type="ARBA" id="ARBA00000085"/>
    </source>
</evidence>
<dbReference type="EMBL" id="RBIG01000003">
    <property type="protein sequence ID" value="RKQ68474.1"/>
    <property type="molecule type" value="Genomic_DNA"/>
</dbReference>
<sequence>MARLTPFIKRFLPRSLFGRSLMIIVTPMILVQVISTYVFYDRHWDLITRRLSGAVAGELAFVVELLAEEPSIEGNEPIFEMSRRHFWAELTYRPGDILPNETLVPSGLLEEKLTRELNQRVKFPHRLDARSIERHVKISIQLPNGVLDFTTTRDRLFSSTTYVFLMWMVGSSLILFAVAVVFMRNQIRPIRRLAAAADSFGKGSDAPGFKPEGAVEVRLAASAFIRMRDRIQRQISQRTEMLAGVSHDLRTPLTRMRLQLAMMPGGEDADALRQDIAEMEQMLEGYLAFARGEGTEQAQPVDLDRLLREVTNDARRGGRRVVLRSEEPLTLTLRPNAFKRALTNLVQNACRYGKAVEVSARQTDGHVEIDIDDDGPGIPPEKRAEVFKPFFRLEGSRNPMTGGVGLGLTIARDIVLGHGGELVLGDAPQGGLRATILLPV</sequence>
<dbReference type="InterPro" id="IPR036097">
    <property type="entry name" value="HisK_dim/P_sf"/>
</dbReference>
<evidence type="ECO:0000256" key="11">
    <source>
        <dbReference type="ARBA" id="ARBA00022840"/>
    </source>
</evidence>
<organism evidence="18 19">
    <name type="scientific">Oceanibaculum indicum</name>
    <dbReference type="NCBI Taxonomy" id="526216"/>
    <lineage>
        <taxon>Bacteria</taxon>
        <taxon>Pseudomonadati</taxon>
        <taxon>Pseudomonadota</taxon>
        <taxon>Alphaproteobacteria</taxon>
        <taxon>Rhodospirillales</taxon>
        <taxon>Oceanibaculaceae</taxon>
        <taxon>Oceanibaculum</taxon>
    </lineage>
</organism>
<evidence type="ECO:0000256" key="9">
    <source>
        <dbReference type="ARBA" id="ARBA00022741"/>
    </source>
</evidence>
<accession>A0A420WBT7</accession>
<dbReference type="RefSeq" id="WP_121221140.1">
    <property type="nucleotide sequence ID" value="NZ_RBIG01000003.1"/>
</dbReference>
<keyword evidence="8 15" id="KW-0812">Transmembrane</keyword>
<evidence type="ECO:0000259" key="16">
    <source>
        <dbReference type="PROSITE" id="PS50109"/>
    </source>
</evidence>
<dbReference type="GO" id="GO:0005524">
    <property type="term" value="F:ATP binding"/>
    <property type="evidence" value="ECO:0007669"/>
    <property type="project" value="UniProtKB-KW"/>
</dbReference>
<keyword evidence="12 15" id="KW-1133">Transmembrane helix</keyword>
<dbReference type="Proteomes" id="UP000277424">
    <property type="component" value="Unassembled WGS sequence"/>
</dbReference>
<dbReference type="GO" id="GO:0005886">
    <property type="term" value="C:plasma membrane"/>
    <property type="evidence" value="ECO:0007669"/>
    <property type="project" value="UniProtKB-SubCell"/>
</dbReference>
<dbReference type="Gene3D" id="3.30.565.10">
    <property type="entry name" value="Histidine kinase-like ATPase, C-terminal domain"/>
    <property type="match status" value="1"/>
</dbReference>
<keyword evidence="10 18" id="KW-0418">Kinase</keyword>